<dbReference type="eggNOG" id="COG0308">
    <property type="taxonomic scope" value="Bacteria"/>
</dbReference>
<keyword evidence="2 3" id="KW-0802">TPR repeat</keyword>
<dbReference type="SMART" id="SM00028">
    <property type="entry name" value="TPR"/>
    <property type="match status" value="10"/>
</dbReference>
<evidence type="ECO:0000256" key="4">
    <source>
        <dbReference type="SAM" id="SignalP"/>
    </source>
</evidence>
<protein>
    <submittedName>
        <fullName evidence="6">TPR repeat-containing protein</fullName>
    </submittedName>
</protein>
<dbReference type="InterPro" id="IPR051685">
    <property type="entry name" value="Ycf3/AcsC/BcsC/TPR_MFPF"/>
</dbReference>
<evidence type="ECO:0000259" key="5">
    <source>
        <dbReference type="Pfam" id="PF13485"/>
    </source>
</evidence>
<feature type="chain" id="PRO_5003010056" evidence="4">
    <location>
        <begin position="35"/>
        <end position="963"/>
    </location>
</feature>
<dbReference type="InterPro" id="IPR039568">
    <property type="entry name" value="Peptidase_MA-like_dom"/>
</dbReference>
<keyword evidence="1" id="KW-0677">Repeat</keyword>
<reference evidence="6 7" key="1">
    <citation type="journal article" date="2010" name="Stand. Genomic Sci.">
        <title>Complete genome sequence of Haliangium ochraceum type strain (SMP-2).</title>
        <authorList>
            <consortium name="US DOE Joint Genome Institute (JGI-PGF)"/>
            <person name="Ivanova N."/>
            <person name="Daum C."/>
            <person name="Lang E."/>
            <person name="Abt B."/>
            <person name="Kopitz M."/>
            <person name="Saunders E."/>
            <person name="Lapidus A."/>
            <person name="Lucas S."/>
            <person name="Glavina Del Rio T."/>
            <person name="Nolan M."/>
            <person name="Tice H."/>
            <person name="Copeland A."/>
            <person name="Cheng J.F."/>
            <person name="Chen F."/>
            <person name="Bruce D."/>
            <person name="Goodwin L."/>
            <person name="Pitluck S."/>
            <person name="Mavromatis K."/>
            <person name="Pati A."/>
            <person name="Mikhailova N."/>
            <person name="Chen A."/>
            <person name="Palaniappan K."/>
            <person name="Land M."/>
            <person name="Hauser L."/>
            <person name="Chang Y.J."/>
            <person name="Jeffries C.D."/>
            <person name="Detter J.C."/>
            <person name="Brettin T."/>
            <person name="Rohde M."/>
            <person name="Goker M."/>
            <person name="Bristow J."/>
            <person name="Markowitz V."/>
            <person name="Eisen J.A."/>
            <person name="Hugenholtz P."/>
            <person name="Kyrpides N.C."/>
            <person name="Klenk H.P."/>
        </authorList>
    </citation>
    <scope>NUCLEOTIDE SEQUENCE [LARGE SCALE GENOMIC DNA]</scope>
    <source>
        <strain evidence="7">DSM 14365 / CIP 107738 / JCM 11303 / AJ 13395 / SMP-2</strain>
    </source>
</reference>
<dbReference type="Pfam" id="PF13181">
    <property type="entry name" value="TPR_8"/>
    <property type="match status" value="1"/>
</dbReference>
<gene>
    <name evidence="6" type="ordered locus">Hoch_0164</name>
</gene>
<dbReference type="PANTHER" id="PTHR44943:SF8">
    <property type="entry name" value="TPR REPEAT-CONTAINING PROTEIN MJ0263"/>
    <property type="match status" value="1"/>
</dbReference>
<keyword evidence="7" id="KW-1185">Reference proteome</keyword>
<name>D0LGQ9_HALO1</name>
<dbReference type="EMBL" id="CP001804">
    <property type="protein sequence ID" value="ACY12805.1"/>
    <property type="molecule type" value="Genomic_DNA"/>
</dbReference>
<accession>D0LGQ9</accession>
<evidence type="ECO:0000313" key="7">
    <source>
        <dbReference type="Proteomes" id="UP000001880"/>
    </source>
</evidence>
<dbReference type="AlphaFoldDB" id="D0LGQ9"/>
<evidence type="ECO:0000256" key="1">
    <source>
        <dbReference type="ARBA" id="ARBA00022737"/>
    </source>
</evidence>
<keyword evidence="4" id="KW-0732">Signal</keyword>
<feature type="repeat" description="TPR" evidence="3">
    <location>
        <begin position="882"/>
        <end position="915"/>
    </location>
</feature>
<dbReference type="Gene3D" id="1.25.40.10">
    <property type="entry name" value="Tetratricopeptide repeat domain"/>
    <property type="match status" value="5"/>
</dbReference>
<dbReference type="Pfam" id="PF13485">
    <property type="entry name" value="Peptidase_MA_2"/>
    <property type="match status" value="1"/>
</dbReference>
<feature type="repeat" description="TPR" evidence="3">
    <location>
        <begin position="366"/>
        <end position="399"/>
    </location>
</feature>
<sequence length="963" mass="107371">MMGRRSAAPQRGRRIAAAAVFAAALALLAQPAAADLASGKRKLLRGDYAAARADLADVGGRDRAAAQLALARVEQRVGAYDAAEKRARGLLGRGDAIATDARVFIAELQRLTGRYADARRELEAVVFPGGAPAAPAAGNAAAGGALAGKTPSAHLRGRYLLGLVYADLGQQQLSDALFETFFDDWNSGRIDAKDAPGLLYLAQAARYRESFQEANDVFREAVGIDPQLLEANLAWGDMGLEKYAVALAEQSYDEVLKIDPNHPDAHSGMARVKLEQSYDLAAAFDHLEKALASNPRHLRSLLVRASLEIDQNQWDAAQATLAEVFAVNPMNFEGRALLATVHWLRDDSAAYEAERERVLAANPGYAAFYHIVARSAVREHRYREAIALEEQAVELDPDYHEAMQALGTGYLRLGDEERGLRWMRKSWQGDEYNVRTYNTLELFENELPKEYGFVQSKYFKYRYPNEERTMLRRYVEPLLERAFEDMVARYGFRPEAPLIIELFHNPEHYSVRTVGLPNLGALGVCFGHVITAMSPAVGEINWGMVLWHELAHVFAIQMSNSRVPRWYTEGLSEYETLRARPEWRRENDADLYAALADGTLPSVAELNYSFMRPSMQQVMVAYYQSAVTMEYIVETHGFDKVLEGLRLFGQGKETPEVIELITGHSVADFDTAFRAYLRHRLAPYRGSFRVPTEGFDDLDALRAAARAAEDDADAQAALALGHFYQGDAPGALQAAGRALELMPAHHLALYVSAEVALRQRDVDTALEHFRALIRAGGDSFDVRGRLGMIARLQDDLDEAIRQLCAAKRLDPERSYPYSELYDVYKEAGRMDEALAELETYVMLEQMQYGPLRELVGAYAERARWDKVRVYGEMAVHINPSDAELFLMLGQAYLETGDPAQALFTFDSALLAKPALRRPALAHIGKARAHLARRQRRPAAAELRSALQLEPENAEALELRRTMR</sequence>
<dbReference type="Proteomes" id="UP000001880">
    <property type="component" value="Chromosome"/>
</dbReference>
<feature type="domain" description="Peptidase MA-like" evidence="5">
    <location>
        <begin position="489"/>
        <end position="677"/>
    </location>
</feature>
<dbReference type="InterPro" id="IPR019734">
    <property type="entry name" value="TPR_rpt"/>
</dbReference>
<dbReference type="PROSITE" id="PS50005">
    <property type="entry name" value="TPR"/>
    <property type="match status" value="2"/>
</dbReference>
<organism evidence="6 7">
    <name type="scientific">Haliangium ochraceum (strain DSM 14365 / JCM 11303 / SMP-2)</name>
    <dbReference type="NCBI Taxonomy" id="502025"/>
    <lineage>
        <taxon>Bacteria</taxon>
        <taxon>Pseudomonadati</taxon>
        <taxon>Myxococcota</taxon>
        <taxon>Polyangia</taxon>
        <taxon>Haliangiales</taxon>
        <taxon>Kofleriaceae</taxon>
        <taxon>Haliangium</taxon>
    </lineage>
</organism>
<dbReference type="PANTHER" id="PTHR44943">
    <property type="entry name" value="CELLULOSE SYNTHASE OPERON PROTEIN C"/>
    <property type="match status" value="1"/>
</dbReference>
<feature type="signal peptide" evidence="4">
    <location>
        <begin position="1"/>
        <end position="34"/>
    </location>
</feature>
<dbReference type="STRING" id="502025.Hoch_0164"/>
<dbReference type="SUPFAM" id="SSF48452">
    <property type="entry name" value="TPR-like"/>
    <property type="match status" value="2"/>
</dbReference>
<proteinExistence type="predicted"/>
<dbReference type="HOGENOM" id="CLU_013889_0_0_7"/>
<dbReference type="eggNOG" id="COG0457">
    <property type="taxonomic scope" value="Bacteria"/>
</dbReference>
<dbReference type="Pfam" id="PF14559">
    <property type="entry name" value="TPR_19"/>
    <property type="match status" value="1"/>
</dbReference>
<dbReference type="InterPro" id="IPR011990">
    <property type="entry name" value="TPR-like_helical_dom_sf"/>
</dbReference>
<dbReference type="Pfam" id="PF13432">
    <property type="entry name" value="TPR_16"/>
    <property type="match status" value="1"/>
</dbReference>
<evidence type="ECO:0000313" key="6">
    <source>
        <dbReference type="EMBL" id="ACY12805.1"/>
    </source>
</evidence>
<dbReference type="KEGG" id="hoh:Hoch_0164"/>
<evidence type="ECO:0000256" key="2">
    <source>
        <dbReference type="ARBA" id="ARBA00022803"/>
    </source>
</evidence>
<dbReference type="RefSeq" id="WP_012825432.1">
    <property type="nucleotide sequence ID" value="NC_013440.1"/>
</dbReference>
<evidence type="ECO:0000256" key="3">
    <source>
        <dbReference type="PROSITE-ProRule" id="PRU00339"/>
    </source>
</evidence>